<feature type="site" description="Transition state stabilizer" evidence="6">
    <location>
        <position position="257"/>
    </location>
</feature>
<feature type="binding site" evidence="5">
    <location>
        <position position="143"/>
    </location>
    <ligand>
        <name>Mg(2+)</name>
        <dbReference type="ChEBI" id="CHEBI:18420"/>
        <label>1</label>
    </ligand>
</feature>
<evidence type="ECO:0000259" key="8">
    <source>
        <dbReference type="Pfam" id="PF03372"/>
    </source>
</evidence>
<dbReference type="OrthoDB" id="3264871at2759"/>
<dbReference type="GO" id="GO:0005634">
    <property type="term" value="C:nucleus"/>
    <property type="evidence" value="ECO:0007669"/>
    <property type="project" value="TreeGrafter"/>
</dbReference>
<dbReference type="CDD" id="cd09076">
    <property type="entry name" value="L1-EN"/>
    <property type="match status" value="1"/>
</dbReference>
<dbReference type="PANTHER" id="PTHR22748">
    <property type="entry name" value="AP ENDONUCLEASE"/>
    <property type="match status" value="1"/>
</dbReference>
<dbReference type="Gene3D" id="3.60.10.10">
    <property type="entry name" value="Endonuclease/exonuclease/phosphatase"/>
    <property type="match status" value="1"/>
</dbReference>
<dbReference type="InterPro" id="IPR005135">
    <property type="entry name" value="Endo/exonuclease/phosphatase"/>
</dbReference>
<evidence type="ECO:0000313" key="10">
    <source>
        <dbReference type="Proteomes" id="UP000027265"/>
    </source>
</evidence>
<name>A0A067PI58_9AGAM</name>
<dbReference type="Proteomes" id="UP000027265">
    <property type="component" value="Unassembled WGS sequence"/>
</dbReference>
<evidence type="ECO:0000256" key="5">
    <source>
        <dbReference type="PIRSR" id="PIRSR604808-2"/>
    </source>
</evidence>
<proteinExistence type="inferred from homology"/>
<evidence type="ECO:0000256" key="1">
    <source>
        <dbReference type="ARBA" id="ARBA00007092"/>
    </source>
</evidence>
<feature type="domain" description="Endonuclease/exonuclease/phosphatase" evidence="8">
    <location>
        <begin position="127"/>
        <end position="326"/>
    </location>
</feature>
<sequence>MELNPPTYTGHMQDRKVGRIYPWADWQSANRKLTNVTRFGLEIPRDGGGLPPTAKSPPNDRPGENEGRQVPYNQPLAQVGNQRQDTMRHQDRIAQNTRANILLATLNMRGRLSATLGGRQISKWTEIHSVMKEKQIGILAVQETQLTEENVDQIHQLFGRQLKVLNSSDPDRPTSSAGVAFVVNREIANTADIDFKVLIPGRVTTLTTKWHGTNMITLINVYAPNNYGEHPAFWGEIGSQMRGQHVPSPDFMMGDLNIVEDAIDRSPVRLDNEAACEALQNLRGDLDIVDVWRQDYPDTRQFTFQSTVGEVTQSRLDRVYTRPGLADLLYDWDCTHTSVPTDHSMVLVRYSPANAPEIGPGRWTWPLGLVNDQELLGTVIELGKNLKIHSPLD</sequence>
<dbReference type="SUPFAM" id="SSF56219">
    <property type="entry name" value="DNase I-like"/>
    <property type="match status" value="1"/>
</dbReference>
<dbReference type="STRING" id="933084.A0A067PI58"/>
<keyword evidence="2 5" id="KW-0479">Metal-binding</keyword>
<dbReference type="InterPro" id="IPR036691">
    <property type="entry name" value="Endo/exonu/phosph_ase_sf"/>
</dbReference>
<reference evidence="10" key="1">
    <citation type="journal article" date="2014" name="Proc. Natl. Acad. Sci. U.S.A.">
        <title>Extensive sampling of basidiomycete genomes demonstrates inadequacy of the white-rot/brown-rot paradigm for wood decay fungi.</title>
        <authorList>
            <person name="Riley R."/>
            <person name="Salamov A.A."/>
            <person name="Brown D.W."/>
            <person name="Nagy L.G."/>
            <person name="Floudas D."/>
            <person name="Held B.W."/>
            <person name="Levasseur A."/>
            <person name="Lombard V."/>
            <person name="Morin E."/>
            <person name="Otillar R."/>
            <person name="Lindquist E.A."/>
            <person name="Sun H."/>
            <person name="LaButti K.M."/>
            <person name="Schmutz J."/>
            <person name="Jabbour D."/>
            <person name="Luo H."/>
            <person name="Baker S.E."/>
            <person name="Pisabarro A.G."/>
            <person name="Walton J.D."/>
            <person name="Blanchette R.A."/>
            <person name="Henrissat B."/>
            <person name="Martin F."/>
            <person name="Cullen D."/>
            <person name="Hibbett D.S."/>
            <person name="Grigoriev I.V."/>
        </authorList>
    </citation>
    <scope>NUCLEOTIDE SEQUENCE [LARGE SCALE GENOMIC DNA]</scope>
    <source>
        <strain evidence="10">MUCL 33604</strain>
    </source>
</reference>
<feature type="binding site" evidence="5">
    <location>
        <position position="257"/>
    </location>
    <ligand>
        <name>Mg(2+)</name>
        <dbReference type="ChEBI" id="CHEBI:18420"/>
        <label>1</label>
    </ligand>
</feature>
<keyword evidence="5" id="KW-0464">Manganese</keyword>
<feature type="region of interest" description="Disordered" evidence="7">
    <location>
        <begin position="40"/>
        <end position="74"/>
    </location>
</feature>
<dbReference type="InParanoid" id="A0A067PI58"/>
<evidence type="ECO:0000256" key="7">
    <source>
        <dbReference type="SAM" id="MobiDB-lite"/>
    </source>
</evidence>
<dbReference type="GO" id="GO:0006284">
    <property type="term" value="P:base-excision repair"/>
    <property type="evidence" value="ECO:0007669"/>
    <property type="project" value="TreeGrafter"/>
</dbReference>
<dbReference type="InterPro" id="IPR004808">
    <property type="entry name" value="AP_endonuc_1"/>
</dbReference>
<keyword evidence="10" id="KW-1185">Reference proteome</keyword>
<dbReference type="GO" id="GO:0003906">
    <property type="term" value="F:DNA-(apurinic or apyrimidinic site) endonuclease activity"/>
    <property type="evidence" value="ECO:0007669"/>
    <property type="project" value="TreeGrafter"/>
</dbReference>
<evidence type="ECO:0000256" key="2">
    <source>
        <dbReference type="ARBA" id="ARBA00022723"/>
    </source>
</evidence>
<gene>
    <name evidence="9" type="ORF">JAAARDRAFT_51388</name>
</gene>
<dbReference type="GO" id="GO:0008081">
    <property type="term" value="F:phosphoric diester hydrolase activity"/>
    <property type="evidence" value="ECO:0007669"/>
    <property type="project" value="TreeGrafter"/>
</dbReference>
<comment type="similarity">
    <text evidence="1">Belongs to the DNA repair enzymes AP/ExoA family.</text>
</comment>
<dbReference type="PANTHER" id="PTHR22748:SF6">
    <property type="entry name" value="DNA-(APURINIC OR APYRIMIDINIC SITE) ENDONUCLEASE"/>
    <property type="match status" value="1"/>
</dbReference>
<evidence type="ECO:0000313" key="9">
    <source>
        <dbReference type="EMBL" id="KDQ50166.1"/>
    </source>
</evidence>
<dbReference type="Pfam" id="PF03372">
    <property type="entry name" value="Exo_endo_phos"/>
    <property type="match status" value="1"/>
</dbReference>
<organism evidence="9 10">
    <name type="scientific">Jaapia argillacea MUCL 33604</name>
    <dbReference type="NCBI Taxonomy" id="933084"/>
    <lineage>
        <taxon>Eukaryota</taxon>
        <taxon>Fungi</taxon>
        <taxon>Dikarya</taxon>
        <taxon>Basidiomycota</taxon>
        <taxon>Agaricomycotina</taxon>
        <taxon>Agaricomycetes</taxon>
        <taxon>Agaricomycetidae</taxon>
        <taxon>Jaapiales</taxon>
        <taxon>Jaapiaceae</taxon>
        <taxon>Jaapia</taxon>
    </lineage>
</organism>
<dbReference type="GO" id="GO:0046872">
    <property type="term" value="F:metal ion binding"/>
    <property type="evidence" value="ECO:0007669"/>
    <property type="project" value="UniProtKB-KW"/>
</dbReference>
<evidence type="ECO:0000256" key="3">
    <source>
        <dbReference type="ARBA" id="ARBA00022801"/>
    </source>
</evidence>
<evidence type="ECO:0000256" key="4">
    <source>
        <dbReference type="ARBA" id="ARBA00022842"/>
    </source>
</evidence>
<evidence type="ECO:0000256" key="6">
    <source>
        <dbReference type="PIRSR" id="PIRSR604808-3"/>
    </source>
</evidence>
<dbReference type="GO" id="GO:0008311">
    <property type="term" value="F:double-stranded DNA 3'-5' DNA exonuclease activity"/>
    <property type="evidence" value="ECO:0007669"/>
    <property type="project" value="TreeGrafter"/>
</dbReference>
<dbReference type="EMBL" id="KL197764">
    <property type="protein sequence ID" value="KDQ50166.1"/>
    <property type="molecule type" value="Genomic_DNA"/>
</dbReference>
<keyword evidence="4 5" id="KW-0460">Magnesium</keyword>
<comment type="cofactor">
    <cofactor evidence="5">
        <name>Mg(2+)</name>
        <dbReference type="ChEBI" id="CHEBI:18420"/>
    </cofactor>
    <cofactor evidence="5">
        <name>Mn(2+)</name>
        <dbReference type="ChEBI" id="CHEBI:29035"/>
    </cofactor>
    <text evidence="5">Probably binds two magnesium or manganese ions per subunit.</text>
</comment>
<keyword evidence="3" id="KW-0378">Hydrolase</keyword>
<dbReference type="AlphaFoldDB" id="A0A067PI58"/>
<protein>
    <recommendedName>
        <fullName evidence="8">Endonuclease/exonuclease/phosphatase domain-containing protein</fullName>
    </recommendedName>
</protein>
<accession>A0A067PI58</accession>
<dbReference type="HOGENOM" id="CLU_702197_0_0_1"/>
<feature type="binding site" evidence="5">
    <location>
        <position position="255"/>
    </location>
    <ligand>
        <name>Mg(2+)</name>
        <dbReference type="ChEBI" id="CHEBI:18420"/>
        <label>1</label>
    </ligand>
</feature>